<name>A0A392TZZ6_9FABA</name>
<sequence>MDATDMPIVAVWDKWEWPTKVVDKEIESADKKTESNDVVEAENDLYYDRCGC</sequence>
<dbReference type="Proteomes" id="UP000265520">
    <property type="component" value="Unassembled WGS sequence"/>
</dbReference>
<accession>A0A392TZZ6</accession>
<reference evidence="1 2" key="1">
    <citation type="journal article" date="2018" name="Front. Plant Sci.">
        <title>Red Clover (Trifolium pratense) and Zigzag Clover (T. medium) - A Picture of Genomic Similarities and Differences.</title>
        <authorList>
            <person name="Dluhosova J."/>
            <person name="Istvanek J."/>
            <person name="Nedelnik J."/>
            <person name="Repkova J."/>
        </authorList>
    </citation>
    <scope>NUCLEOTIDE SEQUENCE [LARGE SCALE GENOMIC DNA]</scope>
    <source>
        <strain evidence="2">cv. 10/8</strain>
        <tissue evidence="1">Leaf</tissue>
    </source>
</reference>
<organism evidence="1 2">
    <name type="scientific">Trifolium medium</name>
    <dbReference type="NCBI Taxonomy" id="97028"/>
    <lineage>
        <taxon>Eukaryota</taxon>
        <taxon>Viridiplantae</taxon>
        <taxon>Streptophyta</taxon>
        <taxon>Embryophyta</taxon>
        <taxon>Tracheophyta</taxon>
        <taxon>Spermatophyta</taxon>
        <taxon>Magnoliopsida</taxon>
        <taxon>eudicotyledons</taxon>
        <taxon>Gunneridae</taxon>
        <taxon>Pentapetalae</taxon>
        <taxon>rosids</taxon>
        <taxon>fabids</taxon>
        <taxon>Fabales</taxon>
        <taxon>Fabaceae</taxon>
        <taxon>Papilionoideae</taxon>
        <taxon>50 kb inversion clade</taxon>
        <taxon>NPAAA clade</taxon>
        <taxon>Hologalegina</taxon>
        <taxon>IRL clade</taxon>
        <taxon>Trifolieae</taxon>
        <taxon>Trifolium</taxon>
    </lineage>
</organism>
<dbReference type="EMBL" id="LXQA010675417">
    <property type="protein sequence ID" value="MCI65415.1"/>
    <property type="molecule type" value="Genomic_DNA"/>
</dbReference>
<evidence type="ECO:0000313" key="1">
    <source>
        <dbReference type="EMBL" id="MCI65415.1"/>
    </source>
</evidence>
<keyword evidence="2" id="KW-1185">Reference proteome</keyword>
<dbReference type="AlphaFoldDB" id="A0A392TZZ6"/>
<protein>
    <submittedName>
        <fullName evidence="1">Uncharacterized protein</fullName>
    </submittedName>
</protein>
<feature type="non-terminal residue" evidence="1">
    <location>
        <position position="52"/>
    </location>
</feature>
<proteinExistence type="predicted"/>
<evidence type="ECO:0000313" key="2">
    <source>
        <dbReference type="Proteomes" id="UP000265520"/>
    </source>
</evidence>
<comment type="caution">
    <text evidence="1">The sequence shown here is derived from an EMBL/GenBank/DDBJ whole genome shotgun (WGS) entry which is preliminary data.</text>
</comment>